<reference evidence="1" key="1">
    <citation type="submission" date="2020-11" db="EMBL/GenBank/DDBJ databases">
        <title>Isolation and identification of active actinomycetes.</title>
        <authorList>
            <person name="Sun X."/>
        </authorList>
    </citation>
    <scope>NUCLEOTIDE SEQUENCE</scope>
    <source>
        <strain evidence="1">NEAU-A11</strain>
    </source>
</reference>
<dbReference type="Proteomes" id="UP000598146">
    <property type="component" value="Unassembled WGS sequence"/>
</dbReference>
<evidence type="ECO:0000313" key="1">
    <source>
        <dbReference type="EMBL" id="MBG0569188.1"/>
    </source>
</evidence>
<gene>
    <name evidence="1" type="ORF">I4J89_48050</name>
</gene>
<evidence type="ECO:0000313" key="2">
    <source>
        <dbReference type="Proteomes" id="UP000598146"/>
    </source>
</evidence>
<name>A0A931G2K9_9ACTN</name>
<dbReference type="EMBL" id="JADQTO010000057">
    <property type="protein sequence ID" value="MBG0569188.1"/>
    <property type="molecule type" value="Genomic_DNA"/>
</dbReference>
<keyword evidence="2" id="KW-1185">Reference proteome</keyword>
<dbReference type="AlphaFoldDB" id="A0A931G2K9"/>
<proteinExistence type="predicted"/>
<protein>
    <submittedName>
        <fullName evidence="1">Uncharacterized protein</fullName>
    </submittedName>
</protein>
<accession>A0A931G2K9</accession>
<sequence>MIESESMSCQAAWLKLISWSAIADVQTKLMYDLLVGTLICTVRCAGHTP</sequence>
<organism evidence="1 2">
    <name type="scientific">Actinoplanes aureus</name>
    <dbReference type="NCBI Taxonomy" id="2792083"/>
    <lineage>
        <taxon>Bacteria</taxon>
        <taxon>Bacillati</taxon>
        <taxon>Actinomycetota</taxon>
        <taxon>Actinomycetes</taxon>
        <taxon>Micromonosporales</taxon>
        <taxon>Micromonosporaceae</taxon>
        <taxon>Actinoplanes</taxon>
    </lineage>
</organism>
<dbReference type="RefSeq" id="WP_196420932.1">
    <property type="nucleotide sequence ID" value="NZ_JADQTO010000057.1"/>
</dbReference>
<comment type="caution">
    <text evidence="1">The sequence shown here is derived from an EMBL/GenBank/DDBJ whole genome shotgun (WGS) entry which is preliminary data.</text>
</comment>